<dbReference type="PANTHER" id="PTHR35802:SF1">
    <property type="entry name" value="PROTEASE SYNTHASE AND SPORULATION PROTEIN PAI 2"/>
    <property type="match status" value="1"/>
</dbReference>
<dbReference type="HOGENOM" id="CLU_065853_0_1_0"/>
<dbReference type="KEGG" id="aba:Acid345_0275"/>
<dbReference type="eggNOG" id="COG2808">
    <property type="taxonomic scope" value="Bacteria"/>
</dbReference>
<feature type="region of interest" description="Disordered" evidence="1">
    <location>
        <begin position="177"/>
        <end position="214"/>
    </location>
</feature>
<organism evidence="2 3">
    <name type="scientific">Koribacter versatilis (strain Ellin345)</name>
    <dbReference type="NCBI Taxonomy" id="204669"/>
    <lineage>
        <taxon>Bacteria</taxon>
        <taxon>Pseudomonadati</taxon>
        <taxon>Acidobacteriota</taxon>
        <taxon>Terriglobia</taxon>
        <taxon>Terriglobales</taxon>
        <taxon>Candidatus Korobacteraceae</taxon>
        <taxon>Candidatus Korobacter</taxon>
    </lineage>
</organism>
<proteinExistence type="predicted"/>
<dbReference type="PANTHER" id="PTHR35802">
    <property type="entry name" value="PROTEASE SYNTHASE AND SPORULATION PROTEIN PAI 2"/>
    <property type="match status" value="1"/>
</dbReference>
<dbReference type="EnsemblBacteria" id="ABF39280">
    <property type="protein sequence ID" value="ABF39280"/>
    <property type="gene ID" value="Acid345_0275"/>
</dbReference>
<dbReference type="Gene3D" id="2.30.110.10">
    <property type="entry name" value="Electron Transport, Fmn-binding Protein, Chain A"/>
    <property type="match status" value="1"/>
</dbReference>
<feature type="compositionally biased region" description="Basic and acidic residues" evidence="1">
    <location>
        <begin position="193"/>
        <end position="214"/>
    </location>
</feature>
<dbReference type="Pfam" id="PF04299">
    <property type="entry name" value="FMN_bind_2"/>
    <property type="match status" value="1"/>
</dbReference>
<accession>Q1IV20</accession>
<name>Q1IV20_KORVE</name>
<reference evidence="2 3" key="1">
    <citation type="journal article" date="2009" name="Appl. Environ. Microbiol.">
        <title>Three genomes from the phylum Acidobacteria provide insight into the lifestyles of these microorganisms in soils.</title>
        <authorList>
            <person name="Ward N.L."/>
            <person name="Challacombe J.F."/>
            <person name="Janssen P.H."/>
            <person name="Henrissat B."/>
            <person name="Coutinho P.M."/>
            <person name="Wu M."/>
            <person name="Xie G."/>
            <person name="Haft D.H."/>
            <person name="Sait M."/>
            <person name="Badger J."/>
            <person name="Barabote R.D."/>
            <person name="Bradley B."/>
            <person name="Brettin T.S."/>
            <person name="Brinkac L.M."/>
            <person name="Bruce D."/>
            <person name="Creasy T."/>
            <person name="Daugherty S.C."/>
            <person name="Davidsen T.M."/>
            <person name="DeBoy R.T."/>
            <person name="Detter J.C."/>
            <person name="Dodson R.J."/>
            <person name="Durkin A.S."/>
            <person name="Ganapathy A."/>
            <person name="Gwinn-Giglio M."/>
            <person name="Han C.S."/>
            <person name="Khouri H."/>
            <person name="Kiss H."/>
            <person name="Kothari S.P."/>
            <person name="Madupu R."/>
            <person name="Nelson K.E."/>
            <person name="Nelson W.C."/>
            <person name="Paulsen I."/>
            <person name="Penn K."/>
            <person name="Ren Q."/>
            <person name="Rosovitz M.J."/>
            <person name="Selengut J.D."/>
            <person name="Shrivastava S."/>
            <person name="Sullivan S.A."/>
            <person name="Tapia R."/>
            <person name="Thompson L.S."/>
            <person name="Watkins K.L."/>
            <person name="Yang Q."/>
            <person name="Yu C."/>
            <person name="Zafar N."/>
            <person name="Zhou L."/>
            <person name="Kuske C.R."/>
        </authorList>
    </citation>
    <scope>NUCLEOTIDE SEQUENCE [LARGE SCALE GENOMIC DNA]</scope>
    <source>
        <strain evidence="2 3">Ellin345</strain>
    </source>
</reference>
<dbReference type="PIRSF" id="PIRSF010372">
    <property type="entry name" value="PaiB"/>
    <property type="match status" value="1"/>
</dbReference>
<dbReference type="STRING" id="204669.Acid345_0275"/>
<dbReference type="SUPFAM" id="SSF50475">
    <property type="entry name" value="FMN-binding split barrel"/>
    <property type="match status" value="1"/>
</dbReference>
<dbReference type="OrthoDB" id="9794948at2"/>
<evidence type="ECO:0000313" key="3">
    <source>
        <dbReference type="Proteomes" id="UP000002432"/>
    </source>
</evidence>
<protein>
    <submittedName>
        <fullName evidence="2">Negative transcriptional regulator</fullName>
    </submittedName>
</protein>
<dbReference type="InterPro" id="IPR007396">
    <property type="entry name" value="TR_PAI2-type"/>
</dbReference>
<evidence type="ECO:0000313" key="2">
    <source>
        <dbReference type="EMBL" id="ABF39280.1"/>
    </source>
</evidence>
<dbReference type="EMBL" id="CP000360">
    <property type="protein sequence ID" value="ABF39280.1"/>
    <property type="molecule type" value="Genomic_DNA"/>
</dbReference>
<keyword evidence="3" id="KW-1185">Reference proteome</keyword>
<dbReference type="Proteomes" id="UP000002432">
    <property type="component" value="Chromosome"/>
</dbReference>
<evidence type="ECO:0000256" key="1">
    <source>
        <dbReference type="SAM" id="MobiDB-lite"/>
    </source>
</evidence>
<gene>
    <name evidence="2" type="ordered locus">Acid345_0275</name>
</gene>
<sequence length="214" mass="23848">MYTPSHFKQEDLTAIHEMMRHIGLVSLVTTTPHGLVATQAPVLFDADADHGVLRGHIARANSQWKDTPAGTEALAIFTGPNAYISPNWYAAKREHGKVVPTWNYIAIHAYGEIHFSEDRDKLLDIVTRLTEAHESSLEHPWKVGDAPADYIEAMLKAIIAFEVKITRIESSWKLSQNRSEADRAGAMAGLQQRGEEVAKEMERLDAPPSPKEKS</sequence>
<dbReference type="AlphaFoldDB" id="Q1IV20"/>
<dbReference type="RefSeq" id="WP_011521082.1">
    <property type="nucleotide sequence ID" value="NC_008009.1"/>
</dbReference>
<dbReference type="InterPro" id="IPR012349">
    <property type="entry name" value="Split_barrel_FMN-bd"/>
</dbReference>